<dbReference type="VEuPathDB" id="VectorBase:AATE020245"/>
<dbReference type="EnsemblMetazoa" id="AATE020245-RA">
    <property type="protein sequence ID" value="AATE020245-PA.1"/>
    <property type="gene ID" value="AATE020245"/>
</dbReference>
<accession>A0A182JLD7</accession>
<reference evidence="1" key="1">
    <citation type="submission" date="2022-08" db="UniProtKB">
        <authorList>
            <consortium name="EnsemblMetazoa"/>
        </authorList>
    </citation>
    <scope>IDENTIFICATION</scope>
    <source>
        <strain evidence="1">EBRO</strain>
    </source>
</reference>
<sequence>MTPPVGPCATADTAGPVELAGSGGVAVAVDARPVVEHGAAPVRRVRVAGGVAQARLDRMACCIEPPDAVWAPLDDTLWCPYGGKADDPLPSTLPEPPPCSEWNEPWQELISALPLPLPVVDLGGVLVLPPAPALPLARPLYEPLQLLADTDLPLLLTKLKFRLLSSTDSEVLFRSLYLWPDFWSPAWSAFGLVDLSMSSVERVCDILGGSIEY</sequence>
<organism evidence="1">
    <name type="scientific">Anopheles atroparvus</name>
    <name type="common">European mosquito</name>
    <dbReference type="NCBI Taxonomy" id="41427"/>
    <lineage>
        <taxon>Eukaryota</taxon>
        <taxon>Metazoa</taxon>
        <taxon>Ecdysozoa</taxon>
        <taxon>Arthropoda</taxon>
        <taxon>Hexapoda</taxon>
        <taxon>Insecta</taxon>
        <taxon>Pterygota</taxon>
        <taxon>Neoptera</taxon>
        <taxon>Endopterygota</taxon>
        <taxon>Diptera</taxon>
        <taxon>Nematocera</taxon>
        <taxon>Culicoidea</taxon>
        <taxon>Culicidae</taxon>
        <taxon>Anophelinae</taxon>
        <taxon>Anopheles</taxon>
    </lineage>
</organism>
<protein>
    <submittedName>
        <fullName evidence="1">Uncharacterized protein</fullName>
    </submittedName>
</protein>
<name>A0A182JLD7_ANOAO</name>
<dbReference type="AlphaFoldDB" id="A0A182JLD7"/>
<evidence type="ECO:0000313" key="1">
    <source>
        <dbReference type="EnsemblMetazoa" id="AATE020245-PA.1"/>
    </source>
</evidence>
<proteinExistence type="predicted"/>